<gene>
    <name evidence="1" type="ORF">GALL_421240</name>
</gene>
<sequence length="44" mass="4842">MGAFVGFNQRLAIGDRNLVIVRMNFAEGEKAVTVAAVFDESRLQ</sequence>
<dbReference type="EMBL" id="MLJW01001937">
    <property type="protein sequence ID" value="OIQ76202.1"/>
    <property type="molecule type" value="Genomic_DNA"/>
</dbReference>
<reference evidence="1" key="1">
    <citation type="submission" date="2016-10" db="EMBL/GenBank/DDBJ databases">
        <title>Sequence of Gallionella enrichment culture.</title>
        <authorList>
            <person name="Poehlein A."/>
            <person name="Muehling M."/>
            <person name="Daniel R."/>
        </authorList>
    </citation>
    <scope>NUCLEOTIDE SEQUENCE</scope>
</reference>
<accession>A0A1J5PYQ4</accession>
<comment type="caution">
    <text evidence="1">The sequence shown here is derived from an EMBL/GenBank/DDBJ whole genome shotgun (WGS) entry which is preliminary data.</text>
</comment>
<evidence type="ECO:0000313" key="1">
    <source>
        <dbReference type="EMBL" id="OIQ76202.1"/>
    </source>
</evidence>
<dbReference type="AlphaFoldDB" id="A0A1J5PYQ4"/>
<name>A0A1J5PYQ4_9ZZZZ</name>
<proteinExistence type="predicted"/>
<organism evidence="1">
    <name type="scientific">mine drainage metagenome</name>
    <dbReference type="NCBI Taxonomy" id="410659"/>
    <lineage>
        <taxon>unclassified sequences</taxon>
        <taxon>metagenomes</taxon>
        <taxon>ecological metagenomes</taxon>
    </lineage>
</organism>
<protein>
    <submittedName>
        <fullName evidence="1">Uncharacterized protein</fullName>
    </submittedName>
</protein>